<feature type="domain" description="Sulfatase N-terminal" evidence="5">
    <location>
        <begin position="1"/>
        <end position="325"/>
    </location>
</feature>
<dbReference type="GO" id="GO:0046872">
    <property type="term" value="F:metal ion binding"/>
    <property type="evidence" value="ECO:0007669"/>
    <property type="project" value="UniProtKB-KW"/>
</dbReference>
<gene>
    <name evidence="6" type="ORF">HZI73_24605</name>
</gene>
<dbReference type="InterPro" id="IPR017850">
    <property type="entry name" value="Alkaline_phosphatase_core_sf"/>
</dbReference>
<name>A0A8J8MPR6_9FIRM</name>
<dbReference type="EMBL" id="CP058649">
    <property type="protein sequence ID" value="QUI25862.1"/>
    <property type="molecule type" value="Genomic_DNA"/>
</dbReference>
<evidence type="ECO:0000256" key="2">
    <source>
        <dbReference type="ARBA" id="ARBA00022723"/>
    </source>
</evidence>
<dbReference type="InterPro" id="IPR024607">
    <property type="entry name" value="Sulfatase_CS"/>
</dbReference>
<dbReference type="PROSITE" id="PS00149">
    <property type="entry name" value="SULFATASE_2"/>
    <property type="match status" value="1"/>
</dbReference>
<sequence length="492" mass="57357">MTDTQRWDMISCARDTGLQTPNIDKLAANGIRFNKAYTTQAVCQPARAGIFTGMYPNACGSWTNVVGLGDDIHTIGERLQDKGVHTAFIGKWHLDGGDYFGLGKSPKGWDAHYWFDMRNYLHEMSDEDRMLSRDPKNMETHDFSEDFTFAHKCTDRAIDFLENHGEEDFFLTLSYDEPHLPCICPREYYEKYEDYTFPKSENLKDDLTNKPDFQKYWAGERLYLDKDKLQLEDKYFFGCNEFVDYEIGRVLDKIEELVPDAIVMYTSDHGTMMYSHSLTLKGPSGYDEINRIPFIIKGKDVPQNIVDNAPVSHIDIAPTIFDLFNLKIPSVFAGNSLLPQIEGNVKQVNEQVFFEFGRFERDHDCFGGLQIMRAAFDGRYKLVINLLSTDELYDTLTDPGEMNNLILDEETKAIRNKLHQAILNNMDEHRDLFRGYYWDRRPWNENAAEPQWYDGLTRQREDEEYEERQYAFFSGLPMETAIREIHVRSFFS</sequence>
<dbReference type="PANTHER" id="PTHR42693:SF27">
    <property type="entry name" value="ARYLSULFATASE B [PRECURSOR]"/>
    <property type="match status" value="1"/>
</dbReference>
<dbReference type="InterPro" id="IPR000917">
    <property type="entry name" value="Sulfatase_N"/>
</dbReference>
<evidence type="ECO:0000259" key="5">
    <source>
        <dbReference type="Pfam" id="PF00884"/>
    </source>
</evidence>
<keyword evidence="7" id="KW-1185">Reference proteome</keyword>
<dbReference type="AlphaFoldDB" id="A0A8J8MPR6"/>
<organism evidence="6 7">
    <name type="scientific">Vallitalea pronyensis</name>
    <dbReference type="NCBI Taxonomy" id="1348613"/>
    <lineage>
        <taxon>Bacteria</taxon>
        <taxon>Bacillati</taxon>
        <taxon>Bacillota</taxon>
        <taxon>Clostridia</taxon>
        <taxon>Lachnospirales</taxon>
        <taxon>Vallitaleaceae</taxon>
        <taxon>Vallitalea</taxon>
    </lineage>
</organism>
<dbReference type="Gene3D" id="3.40.720.10">
    <property type="entry name" value="Alkaline Phosphatase, subunit A"/>
    <property type="match status" value="1"/>
</dbReference>
<dbReference type="KEGG" id="vpy:HZI73_24605"/>
<dbReference type="SUPFAM" id="SSF53649">
    <property type="entry name" value="Alkaline phosphatase-like"/>
    <property type="match status" value="1"/>
</dbReference>
<evidence type="ECO:0000313" key="6">
    <source>
        <dbReference type="EMBL" id="QUI25862.1"/>
    </source>
</evidence>
<keyword evidence="3 6" id="KW-0378">Hydrolase</keyword>
<keyword evidence="4" id="KW-0106">Calcium</keyword>
<proteinExistence type="inferred from homology"/>
<evidence type="ECO:0000256" key="3">
    <source>
        <dbReference type="ARBA" id="ARBA00022801"/>
    </source>
</evidence>
<keyword evidence="2" id="KW-0479">Metal-binding</keyword>
<protein>
    <submittedName>
        <fullName evidence="6">Sulfatase-like hydrolase/transferase</fullName>
    </submittedName>
</protein>
<dbReference type="GO" id="GO:0004065">
    <property type="term" value="F:arylsulfatase activity"/>
    <property type="evidence" value="ECO:0007669"/>
    <property type="project" value="TreeGrafter"/>
</dbReference>
<evidence type="ECO:0000256" key="4">
    <source>
        <dbReference type="ARBA" id="ARBA00022837"/>
    </source>
</evidence>
<comment type="similarity">
    <text evidence="1">Belongs to the sulfatase family.</text>
</comment>
<evidence type="ECO:0000313" key="7">
    <source>
        <dbReference type="Proteomes" id="UP000683246"/>
    </source>
</evidence>
<dbReference type="InterPro" id="IPR050738">
    <property type="entry name" value="Sulfatase"/>
</dbReference>
<dbReference type="PANTHER" id="PTHR42693">
    <property type="entry name" value="ARYLSULFATASE FAMILY MEMBER"/>
    <property type="match status" value="1"/>
</dbReference>
<evidence type="ECO:0000256" key="1">
    <source>
        <dbReference type="ARBA" id="ARBA00008779"/>
    </source>
</evidence>
<dbReference type="Proteomes" id="UP000683246">
    <property type="component" value="Chromosome"/>
</dbReference>
<accession>A0A8J8MPR6</accession>
<reference evidence="6" key="1">
    <citation type="submission" date="2020-07" db="EMBL/GenBank/DDBJ databases">
        <title>Vallitalea pronyensis genome.</title>
        <authorList>
            <person name="Postec A."/>
        </authorList>
    </citation>
    <scope>NUCLEOTIDE SEQUENCE</scope>
    <source>
        <strain evidence="6">FatNI3</strain>
    </source>
</reference>
<dbReference type="Pfam" id="PF00884">
    <property type="entry name" value="Sulfatase"/>
    <property type="match status" value="1"/>
</dbReference>